<protein>
    <submittedName>
        <fullName evidence="1">Uncharacterized protein</fullName>
    </submittedName>
</protein>
<sequence length="100" mass="10841">MASPNLSQARVFAVSRSRSRTSQPQQIGLLLQLDSIPYWRCPPPGLGIATVTGTADLTPQLRAAASTIDAENMVHSDSMSPTSPGIWSKLSQKWEIPRPL</sequence>
<accession>A0ABV0ZDG0</accession>
<proteinExistence type="predicted"/>
<dbReference type="EMBL" id="JAHRIP010058659">
    <property type="protein sequence ID" value="MEQ2304135.1"/>
    <property type="molecule type" value="Genomic_DNA"/>
</dbReference>
<name>A0ABV0ZDG0_9TELE</name>
<reference evidence="1 2" key="1">
    <citation type="submission" date="2021-06" db="EMBL/GenBank/DDBJ databases">
        <authorList>
            <person name="Palmer J.M."/>
        </authorList>
    </citation>
    <scope>NUCLEOTIDE SEQUENCE [LARGE SCALE GENOMIC DNA]</scope>
    <source>
        <strain evidence="1 2">AS_MEX2019</strain>
        <tissue evidence="1">Muscle</tissue>
    </source>
</reference>
<dbReference type="Proteomes" id="UP001469553">
    <property type="component" value="Unassembled WGS sequence"/>
</dbReference>
<evidence type="ECO:0000313" key="1">
    <source>
        <dbReference type="EMBL" id="MEQ2304135.1"/>
    </source>
</evidence>
<organism evidence="1 2">
    <name type="scientific">Ameca splendens</name>
    <dbReference type="NCBI Taxonomy" id="208324"/>
    <lineage>
        <taxon>Eukaryota</taxon>
        <taxon>Metazoa</taxon>
        <taxon>Chordata</taxon>
        <taxon>Craniata</taxon>
        <taxon>Vertebrata</taxon>
        <taxon>Euteleostomi</taxon>
        <taxon>Actinopterygii</taxon>
        <taxon>Neopterygii</taxon>
        <taxon>Teleostei</taxon>
        <taxon>Neoteleostei</taxon>
        <taxon>Acanthomorphata</taxon>
        <taxon>Ovalentaria</taxon>
        <taxon>Atherinomorphae</taxon>
        <taxon>Cyprinodontiformes</taxon>
        <taxon>Goodeidae</taxon>
        <taxon>Ameca</taxon>
    </lineage>
</organism>
<keyword evidence="2" id="KW-1185">Reference proteome</keyword>
<comment type="caution">
    <text evidence="1">The sequence shown here is derived from an EMBL/GenBank/DDBJ whole genome shotgun (WGS) entry which is preliminary data.</text>
</comment>
<evidence type="ECO:0000313" key="2">
    <source>
        <dbReference type="Proteomes" id="UP001469553"/>
    </source>
</evidence>
<gene>
    <name evidence="1" type="ORF">AMECASPLE_023853</name>
</gene>